<dbReference type="PROSITE" id="PS51449">
    <property type="entry name" value="MTTASE_N"/>
    <property type="match status" value="1"/>
</dbReference>
<dbReference type="GO" id="GO:0006400">
    <property type="term" value="P:tRNA modification"/>
    <property type="evidence" value="ECO:0007669"/>
    <property type="project" value="InterPro"/>
</dbReference>
<comment type="catalytic activity">
    <reaction evidence="8">
        <text>L-aspartate(89)-[ribosomal protein uS12]-hydrogen + (sulfur carrier)-SH + AH2 + 2 S-adenosyl-L-methionine = 3-methylsulfanyl-L-aspartate(89)-[ribosomal protein uS12]-hydrogen + (sulfur carrier)-H + 5'-deoxyadenosine + L-methionine + A + S-adenosyl-L-homocysteine + 2 H(+)</text>
        <dbReference type="Rhea" id="RHEA:37087"/>
        <dbReference type="Rhea" id="RHEA-COMP:10460"/>
        <dbReference type="Rhea" id="RHEA-COMP:10461"/>
        <dbReference type="Rhea" id="RHEA-COMP:14737"/>
        <dbReference type="Rhea" id="RHEA-COMP:14739"/>
        <dbReference type="ChEBI" id="CHEBI:13193"/>
        <dbReference type="ChEBI" id="CHEBI:15378"/>
        <dbReference type="ChEBI" id="CHEBI:17319"/>
        <dbReference type="ChEBI" id="CHEBI:17499"/>
        <dbReference type="ChEBI" id="CHEBI:29917"/>
        <dbReference type="ChEBI" id="CHEBI:29961"/>
        <dbReference type="ChEBI" id="CHEBI:57844"/>
        <dbReference type="ChEBI" id="CHEBI:57856"/>
        <dbReference type="ChEBI" id="CHEBI:59789"/>
        <dbReference type="ChEBI" id="CHEBI:64428"/>
        <dbReference type="ChEBI" id="CHEBI:73599"/>
        <dbReference type="EC" id="2.8.4.4"/>
    </reaction>
</comment>
<feature type="binding site" evidence="8">
    <location>
        <position position="161"/>
    </location>
    <ligand>
        <name>[4Fe-4S] cluster</name>
        <dbReference type="ChEBI" id="CHEBI:49883"/>
        <label>2</label>
        <note>4Fe-4S-S-AdoMet</note>
    </ligand>
</feature>
<name>A0A5K7YIQ6_9BACT</name>
<feature type="domain" description="MTTase N-terminal" evidence="10">
    <location>
        <begin position="5"/>
        <end position="121"/>
    </location>
</feature>
<dbReference type="Pfam" id="PF04055">
    <property type="entry name" value="Radical_SAM"/>
    <property type="match status" value="1"/>
</dbReference>
<dbReference type="InterPro" id="IPR006638">
    <property type="entry name" value="Elp3/MiaA/NifB-like_rSAM"/>
</dbReference>
<dbReference type="SFLD" id="SFLDG01082">
    <property type="entry name" value="B12-binding_domain_containing"/>
    <property type="match status" value="1"/>
</dbReference>
<evidence type="ECO:0000256" key="1">
    <source>
        <dbReference type="ARBA" id="ARBA00022485"/>
    </source>
</evidence>
<comment type="function">
    <text evidence="8">Catalyzes the methylthiolation of an aspartic acid residue of ribosomal protein uS12.</text>
</comment>
<dbReference type="InterPro" id="IPR002792">
    <property type="entry name" value="TRAM_dom"/>
</dbReference>
<dbReference type="InterPro" id="IPR012340">
    <property type="entry name" value="NA-bd_OB-fold"/>
</dbReference>
<feature type="binding site" evidence="8">
    <location>
        <position position="157"/>
    </location>
    <ligand>
        <name>[4Fe-4S] cluster</name>
        <dbReference type="ChEBI" id="CHEBI:49883"/>
        <label>2</label>
        <note>4Fe-4S-S-AdoMet</note>
    </ligand>
</feature>
<dbReference type="InterPro" id="IPR058240">
    <property type="entry name" value="rSAM_sf"/>
</dbReference>
<protein>
    <recommendedName>
        <fullName evidence="8">Ribosomal protein uS12 methylthiotransferase RimO</fullName>
        <shortName evidence="8">uS12 MTTase</shortName>
        <shortName evidence="8">uS12 methylthiotransferase</shortName>
        <ecNumber evidence="8">2.8.4.4</ecNumber>
    </recommendedName>
    <alternativeName>
        <fullName evidence="8">Ribosomal protein uS12 (aspartate-C(3))-methylthiotransferase</fullName>
    </alternativeName>
    <alternativeName>
        <fullName evidence="8">Ribosome maturation factor RimO</fullName>
    </alternativeName>
</protein>
<dbReference type="PROSITE" id="PS01278">
    <property type="entry name" value="MTTASE_RADICAL"/>
    <property type="match status" value="1"/>
</dbReference>
<keyword evidence="13" id="KW-1185">Reference proteome</keyword>
<dbReference type="Pfam" id="PF00919">
    <property type="entry name" value="UPF0004"/>
    <property type="match status" value="1"/>
</dbReference>
<evidence type="ECO:0000259" key="9">
    <source>
        <dbReference type="PROSITE" id="PS50926"/>
    </source>
</evidence>
<dbReference type="GO" id="GO:0035599">
    <property type="term" value="F:aspartic acid methylthiotransferase activity"/>
    <property type="evidence" value="ECO:0007669"/>
    <property type="project" value="TreeGrafter"/>
</dbReference>
<feature type="binding site" evidence="8">
    <location>
        <position position="50"/>
    </location>
    <ligand>
        <name>[4Fe-4S] cluster</name>
        <dbReference type="ChEBI" id="CHEBI:49883"/>
        <label>1</label>
    </ligand>
</feature>
<dbReference type="GO" id="GO:0051539">
    <property type="term" value="F:4 iron, 4 sulfur cluster binding"/>
    <property type="evidence" value="ECO:0007669"/>
    <property type="project" value="UniProtKB-UniRule"/>
</dbReference>
<evidence type="ECO:0000256" key="4">
    <source>
        <dbReference type="ARBA" id="ARBA00022691"/>
    </source>
</evidence>
<comment type="cofactor">
    <cofactor evidence="8">
        <name>[4Fe-4S] cluster</name>
        <dbReference type="ChEBI" id="CHEBI:49883"/>
    </cofactor>
    <text evidence="8">Binds 2 [4Fe-4S] clusters. One cluster is coordinated with 3 cysteines and an exchangeable S-adenosyl-L-methionine.</text>
</comment>
<evidence type="ECO:0000259" key="10">
    <source>
        <dbReference type="PROSITE" id="PS51449"/>
    </source>
</evidence>
<feature type="domain" description="TRAM" evidence="9">
    <location>
        <begin position="376"/>
        <end position="445"/>
    </location>
</feature>
<dbReference type="InterPro" id="IPR038135">
    <property type="entry name" value="Methylthiotransferase_N_sf"/>
</dbReference>
<dbReference type="Proteomes" id="UP000427906">
    <property type="component" value="Chromosome"/>
</dbReference>
<dbReference type="Gene3D" id="3.40.50.12160">
    <property type="entry name" value="Methylthiotransferase, N-terminal domain"/>
    <property type="match status" value="1"/>
</dbReference>
<dbReference type="InterPro" id="IPR013848">
    <property type="entry name" value="Methylthiotransferase_N"/>
</dbReference>
<evidence type="ECO:0000256" key="6">
    <source>
        <dbReference type="ARBA" id="ARBA00023004"/>
    </source>
</evidence>
<evidence type="ECO:0000259" key="11">
    <source>
        <dbReference type="PROSITE" id="PS51918"/>
    </source>
</evidence>
<dbReference type="InterPro" id="IPR020612">
    <property type="entry name" value="Methylthiotransferase_CS"/>
</dbReference>
<keyword evidence="2 8" id="KW-0963">Cytoplasm</keyword>
<dbReference type="PROSITE" id="PS51918">
    <property type="entry name" value="RADICAL_SAM"/>
    <property type="match status" value="1"/>
</dbReference>
<dbReference type="SUPFAM" id="SSF102114">
    <property type="entry name" value="Radical SAM enzymes"/>
    <property type="match status" value="1"/>
</dbReference>
<dbReference type="Pfam" id="PF18693">
    <property type="entry name" value="TRAM_2"/>
    <property type="match status" value="1"/>
</dbReference>
<sequence>MLNPMRLYIESLGCARNQVDSENMAGQLCQAGWSLTPDPADASVILVNTCSFVESAINESIDTILELARFKKEGRCQRLVVAGCLPERFRDAIADSLPEVDQFIGTGAFTRIVDAVTGELAGGACLLPDPDLIPIGRTAARERVLSHTAYLKIAEGCSRHCTYCIIPRLRGRQKSRPIDGILGEARQLIAAGVKELNLVAQDTTCYGQDLDEPVRFDILLARLAGMDPNVWIRFLYGHPESISDDVLKTVAAHRNLCPYFDLPVQHAAAGVLKRMGRNYDRRRLLDLFARIRSTVPGAAIRTTLIVGFPGETDADFQELMDFVERVRFDHLGVFTYSDAEDLPSHRLPGHVPEAVARSRHDALMARQMEISADNLASMIGTTMPVLVEASSEPYLYEGRSIVQAPEVDGLTYIRTQEGGPQIAIGEMATVKITDTLEYDLIGKVP</sequence>
<keyword evidence="1 8" id="KW-0004">4Fe-4S</keyword>
<accession>A0A5K7YIQ6</accession>
<feature type="binding site" evidence="8">
    <location>
        <position position="84"/>
    </location>
    <ligand>
        <name>[4Fe-4S] cluster</name>
        <dbReference type="ChEBI" id="CHEBI:49883"/>
        <label>1</label>
    </ligand>
</feature>
<dbReference type="InterPro" id="IPR005839">
    <property type="entry name" value="Methylthiotransferase"/>
</dbReference>
<comment type="subcellular location">
    <subcellularLocation>
        <location evidence="8">Cytoplasm</location>
    </subcellularLocation>
</comment>
<feature type="domain" description="Radical SAM core" evidence="11">
    <location>
        <begin position="143"/>
        <end position="373"/>
    </location>
</feature>
<dbReference type="CDD" id="cd01335">
    <property type="entry name" value="Radical_SAM"/>
    <property type="match status" value="1"/>
</dbReference>
<proteinExistence type="inferred from homology"/>
<dbReference type="SFLD" id="SFLDG01061">
    <property type="entry name" value="methylthiotransferase"/>
    <property type="match status" value="1"/>
</dbReference>
<comment type="similarity">
    <text evidence="8">Belongs to the methylthiotransferase family. RimO subfamily.</text>
</comment>
<dbReference type="GO" id="GO:0046872">
    <property type="term" value="F:metal ion binding"/>
    <property type="evidence" value="ECO:0007669"/>
    <property type="project" value="UniProtKB-KW"/>
</dbReference>
<evidence type="ECO:0000256" key="3">
    <source>
        <dbReference type="ARBA" id="ARBA00022679"/>
    </source>
</evidence>
<dbReference type="GO" id="GO:0005840">
    <property type="term" value="C:ribosome"/>
    <property type="evidence" value="ECO:0007669"/>
    <property type="project" value="UniProtKB-KW"/>
</dbReference>
<dbReference type="NCBIfam" id="TIGR01125">
    <property type="entry name" value="30S ribosomal protein S12 methylthiotransferase RimO"/>
    <property type="match status" value="1"/>
</dbReference>
<dbReference type="InterPro" id="IPR007197">
    <property type="entry name" value="rSAM"/>
</dbReference>
<keyword evidence="6 8" id="KW-0408">Iron</keyword>
<evidence type="ECO:0000256" key="2">
    <source>
        <dbReference type="ARBA" id="ARBA00022490"/>
    </source>
</evidence>
<dbReference type="HAMAP" id="MF_01865">
    <property type="entry name" value="MTTase_RimO"/>
    <property type="match status" value="1"/>
</dbReference>
<evidence type="ECO:0000256" key="7">
    <source>
        <dbReference type="ARBA" id="ARBA00023014"/>
    </source>
</evidence>
<evidence type="ECO:0000313" key="13">
    <source>
        <dbReference type="Proteomes" id="UP000427906"/>
    </source>
</evidence>
<dbReference type="EC" id="2.8.4.4" evidence="8"/>
<feature type="binding site" evidence="8">
    <location>
        <position position="164"/>
    </location>
    <ligand>
        <name>[4Fe-4S] cluster</name>
        <dbReference type="ChEBI" id="CHEBI:49883"/>
        <label>2</label>
        <note>4Fe-4S-S-AdoMet</note>
    </ligand>
</feature>
<dbReference type="Gene3D" id="2.40.50.140">
    <property type="entry name" value="Nucleic acid-binding proteins"/>
    <property type="match status" value="1"/>
</dbReference>
<evidence type="ECO:0000256" key="5">
    <source>
        <dbReference type="ARBA" id="ARBA00022723"/>
    </source>
</evidence>
<keyword evidence="12" id="KW-0687">Ribonucleoprotein</keyword>
<dbReference type="SMART" id="SM00729">
    <property type="entry name" value="Elp3"/>
    <property type="match status" value="1"/>
</dbReference>
<organism evidence="12 13">
    <name type="scientific">Desulfosarcina alkanivorans</name>
    <dbReference type="NCBI Taxonomy" id="571177"/>
    <lineage>
        <taxon>Bacteria</taxon>
        <taxon>Pseudomonadati</taxon>
        <taxon>Thermodesulfobacteriota</taxon>
        <taxon>Desulfobacteria</taxon>
        <taxon>Desulfobacterales</taxon>
        <taxon>Desulfosarcinaceae</taxon>
        <taxon>Desulfosarcina</taxon>
    </lineage>
</organism>
<dbReference type="NCBIfam" id="TIGR00089">
    <property type="entry name" value="MiaB/RimO family radical SAM methylthiotransferase"/>
    <property type="match status" value="1"/>
</dbReference>
<reference evidence="12 13" key="1">
    <citation type="submission" date="2019-11" db="EMBL/GenBank/DDBJ databases">
        <title>Comparative genomics of hydrocarbon-degrading Desulfosarcina strains.</title>
        <authorList>
            <person name="Watanabe M."/>
            <person name="Kojima H."/>
            <person name="Fukui M."/>
        </authorList>
    </citation>
    <scope>NUCLEOTIDE SEQUENCE [LARGE SCALE GENOMIC DNA]</scope>
    <source>
        <strain evidence="12 13">PL12</strain>
    </source>
</reference>
<keyword evidence="7 8" id="KW-0411">Iron-sulfur</keyword>
<dbReference type="AlphaFoldDB" id="A0A5K7YIQ6"/>
<keyword evidence="4 8" id="KW-0949">S-adenosyl-L-methionine</keyword>
<keyword evidence="12" id="KW-0689">Ribosomal protein</keyword>
<dbReference type="InterPro" id="IPR005840">
    <property type="entry name" value="Ribosomal_uS12_MeSTrfase_RimO"/>
</dbReference>
<dbReference type="GO" id="GO:0103039">
    <property type="term" value="F:protein methylthiotransferase activity"/>
    <property type="evidence" value="ECO:0007669"/>
    <property type="project" value="UniProtKB-EC"/>
</dbReference>
<dbReference type="SFLD" id="SFLDF00274">
    <property type="entry name" value="ribosomal_protein_S12_methylth"/>
    <property type="match status" value="1"/>
</dbReference>
<dbReference type="GO" id="GO:0005829">
    <property type="term" value="C:cytosol"/>
    <property type="evidence" value="ECO:0007669"/>
    <property type="project" value="TreeGrafter"/>
</dbReference>
<dbReference type="SFLD" id="SFLDS00029">
    <property type="entry name" value="Radical_SAM"/>
    <property type="match status" value="1"/>
</dbReference>
<dbReference type="PROSITE" id="PS50926">
    <property type="entry name" value="TRAM"/>
    <property type="match status" value="1"/>
</dbReference>
<keyword evidence="5 8" id="KW-0479">Metal-binding</keyword>
<feature type="binding site" evidence="8">
    <location>
        <position position="14"/>
    </location>
    <ligand>
        <name>[4Fe-4S] cluster</name>
        <dbReference type="ChEBI" id="CHEBI:49883"/>
        <label>1</label>
    </ligand>
</feature>
<dbReference type="Gene3D" id="3.80.30.20">
    <property type="entry name" value="tm_1862 like domain"/>
    <property type="match status" value="1"/>
</dbReference>
<evidence type="ECO:0000313" key="12">
    <source>
        <dbReference type="EMBL" id="BBO69552.1"/>
    </source>
</evidence>
<dbReference type="PANTHER" id="PTHR43837">
    <property type="entry name" value="RIBOSOMAL PROTEIN S12 METHYLTHIOTRANSFERASE RIMO"/>
    <property type="match status" value="1"/>
</dbReference>
<keyword evidence="3 8" id="KW-0808">Transferase</keyword>
<dbReference type="EMBL" id="AP021874">
    <property type="protein sequence ID" value="BBO69552.1"/>
    <property type="molecule type" value="Genomic_DNA"/>
</dbReference>
<gene>
    <name evidence="8 12" type="primary">rimO</name>
    <name evidence="12" type="ORF">DSCA_34820</name>
</gene>
<dbReference type="InterPro" id="IPR023404">
    <property type="entry name" value="rSAM_horseshoe"/>
</dbReference>
<dbReference type="PANTHER" id="PTHR43837:SF1">
    <property type="entry name" value="RIBOSOMAL PROTEIN US12 METHYLTHIOTRANSFERASE RIMO"/>
    <property type="match status" value="1"/>
</dbReference>
<dbReference type="FunFam" id="3.80.30.20:FF:000001">
    <property type="entry name" value="tRNA-2-methylthio-N(6)-dimethylallyladenosine synthase 2"/>
    <property type="match status" value="1"/>
</dbReference>
<dbReference type="KEGG" id="dalk:DSCA_34820"/>
<evidence type="ECO:0000256" key="8">
    <source>
        <dbReference type="HAMAP-Rule" id="MF_01865"/>
    </source>
</evidence>